<dbReference type="PANTHER" id="PTHR24305">
    <property type="entry name" value="CYTOCHROME P450"/>
    <property type="match status" value="1"/>
</dbReference>
<keyword evidence="3 8" id="KW-0349">Heme</keyword>
<feature type="binding site" description="axial binding residue" evidence="8">
    <location>
        <position position="346"/>
    </location>
    <ligand>
        <name>heme</name>
        <dbReference type="ChEBI" id="CHEBI:30413"/>
    </ligand>
    <ligandPart>
        <name>Fe</name>
        <dbReference type="ChEBI" id="CHEBI:18248"/>
    </ligandPart>
</feature>
<evidence type="ECO:0000256" key="8">
    <source>
        <dbReference type="PIRSR" id="PIRSR602401-1"/>
    </source>
</evidence>
<proteinExistence type="inferred from homology"/>
<keyword evidence="7 9" id="KW-0503">Monooxygenase</keyword>
<evidence type="ECO:0000313" key="10">
    <source>
        <dbReference type="EMBL" id="OQE02869.1"/>
    </source>
</evidence>
<dbReference type="PANTHER" id="PTHR24305:SF157">
    <property type="entry name" value="N-ACETYLTRYPTOPHAN 6-HYDROXYLASE IVOC-RELATED"/>
    <property type="match status" value="1"/>
</dbReference>
<evidence type="ECO:0000256" key="1">
    <source>
        <dbReference type="ARBA" id="ARBA00001971"/>
    </source>
</evidence>
<dbReference type="EMBL" id="MDYP01000037">
    <property type="protein sequence ID" value="OQE02869.1"/>
    <property type="molecule type" value="Genomic_DNA"/>
</dbReference>
<dbReference type="Pfam" id="PF00067">
    <property type="entry name" value="p450"/>
    <property type="match status" value="1"/>
</dbReference>
<keyword evidence="11" id="KW-1185">Reference proteome</keyword>
<dbReference type="GO" id="GO:0005506">
    <property type="term" value="F:iron ion binding"/>
    <property type="evidence" value="ECO:0007669"/>
    <property type="project" value="InterPro"/>
</dbReference>
<evidence type="ECO:0000256" key="9">
    <source>
        <dbReference type="RuleBase" id="RU000461"/>
    </source>
</evidence>
<dbReference type="InterPro" id="IPR001128">
    <property type="entry name" value="Cyt_P450"/>
</dbReference>
<keyword evidence="6 8" id="KW-0408">Iron</keyword>
<evidence type="ECO:0000256" key="2">
    <source>
        <dbReference type="ARBA" id="ARBA00010617"/>
    </source>
</evidence>
<dbReference type="AlphaFoldDB" id="A0A1V6RN61"/>
<dbReference type="CDD" id="cd11062">
    <property type="entry name" value="CYP58-like"/>
    <property type="match status" value="1"/>
</dbReference>
<evidence type="ECO:0000256" key="6">
    <source>
        <dbReference type="ARBA" id="ARBA00023004"/>
    </source>
</evidence>
<name>A0A1V6RN61_9EURO</name>
<comment type="similarity">
    <text evidence="2 9">Belongs to the cytochrome P450 family.</text>
</comment>
<dbReference type="PROSITE" id="PS00086">
    <property type="entry name" value="CYTOCHROME_P450"/>
    <property type="match status" value="1"/>
</dbReference>
<dbReference type="GO" id="GO:0004497">
    <property type="term" value="F:monooxygenase activity"/>
    <property type="evidence" value="ECO:0007669"/>
    <property type="project" value="UniProtKB-KW"/>
</dbReference>
<comment type="cofactor">
    <cofactor evidence="1 8">
        <name>heme</name>
        <dbReference type="ChEBI" id="CHEBI:30413"/>
    </cofactor>
</comment>
<dbReference type="InterPro" id="IPR050121">
    <property type="entry name" value="Cytochrome_P450_monoxygenase"/>
</dbReference>
<dbReference type="GO" id="GO:0020037">
    <property type="term" value="F:heme binding"/>
    <property type="evidence" value="ECO:0007669"/>
    <property type="project" value="InterPro"/>
</dbReference>
<evidence type="ECO:0000256" key="5">
    <source>
        <dbReference type="ARBA" id="ARBA00023002"/>
    </source>
</evidence>
<protein>
    <recommendedName>
        <fullName evidence="12">Cytochrome P450</fullName>
    </recommendedName>
</protein>
<sequence length="407" mass="46438">MARVFENELSGFSTVDPELHKIRRKALNPFFSKGELLKRGPKIQLVMDRLSERLEQDFLGHSDRVVCINDMWSVYTADLIAEYAFERRYNFIDRPDFKADFTKALVHLSEPTHLAQQFPWLTDLLKALPNSVLESLHPHIAAFNKFKADILDQVRIAKANSEKDLSEDDTVFRAIFSSNLPDAEKSIERVHQEAIAMAAAGTETVAATLSVATFHILNNPHIRRRLDEELAAVLPDSRSLDASMPSLEILWQLPYLTGIINEALRLSYGMYARISRTSDIPIQYGEWVIPPGVIFSMDIAPAHHDERIFPDSYNFKPERWLNSPQAFDGKPLTRYLFSFSRGTRSCLGMQLALAEMYIAIPSFFSRFDADLFDTDLTDITFVRDRFVPRPRIGSKGVRVKKLEARGV</sequence>
<evidence type="ECO:0000256" key="3">
    <source>
        <dbReference type="ARBA" id="ARBA00022617"/>
    </source>
</evidence>
<comment type="caution">
    <text evidence="10">The sequence shown here is derived from an EMBL/GenBank/DDBJ whole genome shotgun (WGS) entry which is preliminary data.</text>
</comment>
<dbReference type="PRINTS" id="PR00385">
    <property type="entry name" value="P450"/>
</dbReference>
<dbReference type="OrthoDB" id="3945418at2759"/>
<organism evidence="10 11">
    <name type="scientific">Penicillium vulpinum</name>
    <dbReference type="NCBI Taxonomy" id="29845"/>
    <lineage>
        <taxon>Eukaryota</taxon>
        <taxon>Fungi</taxon>
        <taxon>Dikarya</taxon>
        <taxon>Ascomycota</taxon>
        <taxon>Pezizomycotina</taxon>
        <taxon>Eurotiomycetes</taxon>
        <taxon>Eurotiomycetidae</taxon>
        <taxon>Eurotiales</taxon>
        <taxon>Aspergillaceae</taxon>
        <taxon>Penicillium</taxon>
    </lineage>
</organism>
<evidence type="ECO:0000256" key="7">
    <source>
        <dbReference type="ARBA" id="ARBA00023033"/>
    </source>
</evidence>
<evidence type="ECO:0000256" key="4">
    <source>
        <dbReference type="ARBA" id="ARBA00022723"/>
    </source>
</evidence>
<dbReference type="InterPro" id="IPR002401">
    <property type="entry name" value="Cyt_P450_E_grp-I"/>
</dbReference>
<dbReference type="GO" id="GO:0043386">
    <property type="term" value="P:mycotoxin biosynthetic process"/>
    <property type="evidence" value="ECO:0007669"/>
    <property type="project" value="UniProtKB-ARBA"/>
</dbReference>
<dbReference type="Proteomes" id="UP000191518">
    <property type="component" value="Unassembled WGS sequence"/>
</dbReference>
<dbReference type="GO" id="GO:0016705">
    <property type="term" value="F:oxidoreductase activity, acting on paired donors, with incorporation or reduction of molecular oxygen"/>
    <property type="evidence" value="ECO:0007669"/>
    <property type="project" value="InterPro"/>
</dbReference>
<gene>
    <name evidence="10" type="ORF">PENVUL_c037G04701</name>
</gene>
<dbReference type="STRING" id="29845.A0A1V6RN61"/>
<dbReference type="PRINTS" id="PR00463">
    <property type="entry name" value="EP450I"/>
</dbReference>
<accession>A0A1V6RN61</accession>
<dbReference type="InterPro" id="IPR017972">
    <property type="entry name" value="Cyt_P450_CS"/>
</dbReference>
<keyword evidence="5 9" id="KW-0560">Oxidoreductase</keyword>
<dbReference type="SUPFAM" id="SSF48264">
    <property type="entry name" value="Cytochrome P450"/>
    <property type="match status" value="1"/>
</dbReference>
<keyword evidence="4 8" id="KW-0479">Metal-binding</keyword>
<evidence type="ECO:0000313" key="11">
    <source>
        <dbReference type="Proteomes" id="UP000191518"/>
    </source>
</evidence>
<dbReference type="Gene3D" id="1.10.630.10">
    <property type="entry name" value="Cytochrome P450"/>
    <property type="match status" value="1"/>
</dbReference>
<evidence type="ECO:0008006" key="12">
    <source>
        <dbReference type="Google" id="ProtNLM"/>
    </source>
</evidence>
<reference evidence="11" key="1">
    <citation type="journal article" date="2017" name="Nat. Microbiol.">
        <title>Global analysis of biosynthetic gene clusters reveals vast potential of secondary metabolite production in Penicillium species.</title>
        <authorList>
            <person name="Nielsen J.C."/>
            <person name="Grijseels S."/>
            <person name="Prigent S."/>
            <person name="Ji B."/>
            <person name="Dainat J."/>
            <person name="Nielsen K.F."/>
            <person name="Frisvad J.C."/>
            <person name="Workman M."/>
            <person name="Nielsen J."/>
        </authorList>
    </citation>
    <scope>NUCLEOTIDE SEQUENCE [LARGE SCALE GENOMIC DNA]</scope>
    <source>
        <strain evidence="11">IBT 29486</strain>
    </source>
</reference>
<dbReference type="InterPro" id="IPR036396">
    <property type="entry name" value="Cyt_P450_sf"/>
</dbReference>